<comment type="caution">
    <text evidence="1">The sequence shown here is derived from an EMBL/GenBank/DDBJ whole genome shotgun (WGS) entry which is preliminary data.</text>
</comment>
<accession>A0A210Q9S8</accession>
<sequence>MSFSNYDKETECVISWFNNWSVMQKGDFMCELVERAVPTNVDSLFDAMHALNVSSDKPPSIFQCQIKLFMQWFDSWTDKQRNDFMLKLHCTDPDFVTKFNEEVELLKVQQS</sequence>
<evidence type="ECO:0000313" key="2">
    <source>
        <dbReference type="Proteomes" id="UP000242188"/>
    </source>
</evidence>
<organism evidence="1 2">
    <name type="scientific">Mizuhopecten yessoensis</name>
    <name type="common">Japanese scallop</name>
    <name type="synonym">Patinopecten yessoensis</name>
    <dbReference type="NCBI Taxonomy" id="6573"/>
    <lineage>
        <taxon>Eukaryota</taxon>
        <taxon>Metazoa</taxon>
        <taxon>Spiralia</taxon>
        <taxon>Lophotrochozoa</taxon>
        <taxon>Mollusca</taxon>
        <taxon>Bivalvia</taxon>
        <taxon>Autobranchia</taxon>
        <taxon>Pteriomorphia</taxon>
        <taxon>Pectinida</taxon>
        <taxon>Pectinoidea</taxon>
        <taxon>Pectinidae</taxon>
        <taxon>Mizuhopecten</taxon>
    </lineage>
</organism>
<reference evidence="1 2" key="1">
    <citation type="journal article" date="2017" name="Nat. Ecol. Evol.">
        <title>Scallop genome provides insights into evolution of bilaterian karyotype and development.</title>
        <authorList>
            <person name="Wang S."/>
            <person name="Zhang J."/>
            <person name="Jiao W."/>
            <person name="Li J."/>
            <person name="Xun X."/>
            <person name="Sun Y."/>
            <person name="Guo X."/>
            <person name="Huan P."/>
            <person name="Dong B."/>
            <person name="Zhang L."/>
            <person name="Hu X."/>
            <person name="Sun X."/>
            <person name="Wang J."/>
            <person name="Zhao C."/>
            <person name="Wang Y."/>
            <person name="Wang D."/>
            <person name="Huang X."/>
            <person name="Wang R."/>
            <person name="Lv J."/>
            <person name="Li Y."/>
            <person name="Zhang Z."/>
            <person name="Liu B."/>
            <person name="Lu W."/>
            <person name="Hui Y."/>
            <person name="Liang J."/>
            <person name="Zhou Z."/>
            <person name="Hou R."/>
            <person name="Li X."/>
            <person name="Liu Y."/>
            <person name="Li H."/>
            <person name="Ning X."/>
            <person name="Lin Y."/>
            <person name="Zhao L."/>
            <person name="Xing Q."/>
            <person name="Dou J."/>
            <person name="Li Y."/>
            <person name="Mao J."/>
            <person name="Guo H."/>
            <person name="Dou H."/>
            <person name="Li T."/>
            <person name="Mu C."/>
            <person name="Jiang W."/>
            <person name="Fu Q."/>
            <person name="Fu X."/>
            <person name="Miao Y."/>
            <person name="Liu J."/>
            <person name="Yu Q."/>
            <person name="Li R."/>
            <person name="Liao H."/>
            <person name="Li X."/>
            <person name="Kong Y."/>
            <person name="Jiang Z."/>
            <person name="Chourrout D."/>
            <person name="Li R."/>
            <person name="Bao Z."/>
        </authorList>
    </citation>
    <scope>NUCLEOTIDE SEQUENCE [LARGE SCALE GENOMIC DNA]</scope>
    <source>
        <strain evidence="1 2">PY_sf001</strain>
    </source>
</reference>
<proteinExistence type="predicted"/>
<keyword evidence="2" id="KW-1185">Reference proteome</keyword>
<dbReference type="AlphaFoldDB" id="A0A210Q9S8"/>
<evidence type="ECO:0000313" key="1">
    <source>
        <dbReference type="EMBL" id="OWF45449.1"/>
    </source>
</evidence>
<dbReference type="InterPro" id="IPR028019">
    <property type="entry name" value="DUF4508"/>
</dbReference>
<dbReference type="EMBL" id="NEDP02004499">
    <property type="protein sequence ID" value="OWF45449.1"/>
    <property type="molecule type" value="Genomic_DNA"/>
</dbReference>
<dbReference type="Pfam" id="PF14969">
    <property type="entry name" value="DUF4508"/>
    <property type="match status" value="1"/>
</dbReference>
<dbReference type="Proteomes" id="UP000242188">
    <property type="component" value="Unassembled WGS sequence"/>
</dbReference>
<dbReference type="STRING" id="6573.A0A210Q9S8"/>
<name>A0A210Q9S8_MIZYE</name>
<dbReference type="PANTHER" id="PTHR16260">
    <property type="entry name" value="SIMILAR TO 1700123O20RIK PROTEIN"/>
    <property type="match status" value="1"/>
</dbReference>
<gene>
    <name evidence="1" type="ORF">KP79_PYT10372</name>
</gene>
<protein>
    <submittedName>
        <fullName evidence="1">Uncharacterized protein</fullName>
    </submittedName>
</protein>
<dbReference type="PANTHER" id="PTHR16260:SF3">
    <property type="entry name" value="CHROMOSOME 14 OPEN READING FRAME 119-LIKE-RELATED"/>
    <property type="match status" value="1"/>
</dbReference>